<keyword evidence="3" id="KW-1185">Reference proteome</keyword>
<evidence type="ECO:0000313" key="2">
    <source>
        <dbReference type="EMBL" id="EPE96938.1"/>
    </source>
</evidence>
<gene>
    <name evidence="2" type="ORF">RGCCGE502_17600</name>
</gene>
<organism evidence="2 3">
    <name type="scientific">Rhizobium grahamii CCGE 502</name>
    <dbReference type="NCBI Taxonomy" id="990285"/>
    <lineage>
        <taxon>Bacteria</taxon>
        <taxon>Pseudomonadati</taxon>
        <taxon>Pseudomonadota</taxon>
        <taxon>Alphaproteobacteria</taxon>
        <taxon>Hyphomicrobiales</taxon>
        <taxon>Rhizobiaceae</taxon>
        <taxon>Rhizobium/Agrobacterium group</taxon>
        <taxon>Rhizobium</taxon>
    </lineage>
</organism>
<dbReference type="HOGENOM" id="CLU_2791079_0_0_5"/>
<dbReference type="AlphaFoldDB" id="S3ICM2"/>
<name>S3ICM2_9HYPH</name>
<accession>S3ICM2</accession>
<protein>
    <submittedName>
        <fullName evidence="2">Uncharacterized protein</fullName>
    </submittedName>
</protein>
<feature type="compositionally biased region" description="Basic and acidic residues" evidence="1">
    <location>
        <begin position="46"/>
        <end position="62"/>
    </location>
</feature>
<proteinExistence type="predicted"/>
<dbReference type="Proteomes" id="UP000014411">
    <property type="component" value="Unassembled WGS sequence"/>
</dbReference>
<comment type="caution">
    <text evidence="2">The sequence shown here is derived from an EMBL/GenBank/DDBJ whole genome shotgun (WGS) entry which is preliminary data.</text>
</comment>
<reference evidence="2 3" key="1">
    <citation type="journal article" date="2012" name="J. Bacteriol.">
        <title>Genome sequence of Rhizobium grahamii CCGE502, a broad-host-range symbiont with low nodulation competitiveness in Phaseolus vulgaris.</title>
        <authorList>
            <person name="Althabegoiti M.J."/>
            <person name="Lozano L."/>
            <person name="Torres-Tejerizo G."/>
            <person name="Ormeno-Orrillo E."/>
            <person name="Rogel M.A."/>
            <person name="Gonzalez V."/>
            <person name="Martinez-Romero E."/>
        </authorList>
    </citation>
    <scope>NUCLEOTIDE SEQUENCE [LARGE SCALE GENOMIC DNA]</scope>
    <source>
        <strain evidence="2 3">CCGE 502</strain>
    </source>
</reference>
<dbReference type="EMBL" id="AEYE02000020">
    <property type="protein sequence ID" value="EPE96938.1"/>
    <property type="molecule type" value="Genomic_DNA"/>
</dbReference>
<evidence type="ECO:0000313" key="3">
    <source>
        <dbReference type="Proteomes" id="UP000014411"/>
    </source>
</evidence>
<sequence>MLLEAGLSGRQKPIGDCEEPRLPVAMPAPIDGGGFEAKMNGGEMSAWRDPRLAQDRRREQAASRRRRR</sequence>
<feature type="region of interest" description="Disordered" evidence="1">
    <location>
        <begin position="1"/>
        <end position="68"/>
    </location>
</feature>
<evidence type="ECO:0000256" key="1">
    <source>
        <dbReference type="SAM" id="MobiDB-lite"/>
    </source>
</evidence>